<dbReference type="RefSeq" id="XP_025354885.1">
    <property type="nucleotide sequence ID" value="XM_025502181.1"/>
</dbReference>
<evidence type="ECO:0000313" key="2">
    <source>
        <dbReference type="EMBL" id="PWN34583.1"/>
    </source>
</evidence>
<dbReference type="AlphaFoldDB" id="A0A316VE77"/>
<accession>A0A316VE77</accession>
<dbReference type="Proteomes" id="UP000245771">
    <property type="component" value="Unassembled WGS sequence"/>
</dbReference>
<gene>
    <name evidence="2" type="ORF">FA14DRAFT_31852</name>
</gene>
<dbReference type="GeneID" id="37023962"/>
<dbReference type="InParanoid" id="A0A316VE77"/>
<protein>
    <submittedName>
        <fullName evidence="2">Uncharacterized protein</fullName>
    </submittedName>
</protein>
<organism evidence="2 3">
    <name type="scientific">Meira miltonrushii</name>
    <dbReference type="NCBI Taxonomy" id="1280837"/>
    <lineage>
        <taxon>Eukaryota</taxon>
        <taxon>Fungi</taxon>
        <taxon>Dikarya</taxon>
        <taxon>Basidiomycota</taxon>
        <taxon>Ustilaginomycotina</taxon>
        <taxon>Exobasidiomycetes</taxon>
        <taxon>Exobasidiales</taxon>
        <taxon>Brachybasidiaceae</taxon>
        <taxon>Meira</taxon>
    </lineage>
</organism>
<evidence type="ECO:0000313" key="3">
    <source>
        <dbReference type="Proteomes" id="UP000245771"/>
    </source>
</evidence>
<sequence length="449" mass="49027">MLVKENFILSKSYLKSPFSIHFHFQNPISHHIFCSPPLFLFDRMVSTKIFFAVLACFLSSTLADPATTTFTTITTIATETVTTPIVVVTSTSQLDDVLTTTSVTQTTTLPVLTDLATTTLPQQVSTTTAAQATQTIINTRCVNYKINFAKNCCPKKYCKSRNHPHPQPNVQKNGKRDGVEKGLYPHRVVETTFQKRDIVGPVSTTAPCSTTAFQDFTTSRVGSTTNIVTNYDFGNGATMRIQDLYAINVCGDIFIDGTPAGSTSCPARDDPNANLSQGESDPDKALTEGFGYAYITVPAGIHTISFKETYMGGQAFYKIISSDQCPAIGYYDQRTATSTITGYTTTIETLQPTNTIVNTDLVTVTQTLPHETVTATETPVTLTTTIVPAPIQTNVDQCQTVTVNLSCPKYRAQSMLDGWMLGQLKGYKNKSPKKDVDVTCSSISGSYYY</sequence>
<keyword evidence="3" id="KW-1185">Reference proteome</keyword>
<reference evidence="2 3" key="1">
    <citation type="journal article" date="2018" name="Mol. Biol. Evol.">
        <title>Broad Genomic Sampling Reveals a Smut Pathogenic Ancestry of the Fungal Clade Ustilaginomycotina.</title>
        <authorList>
            <person name="Kijpornyongpan T."/>
            <person name="Mondo S.J."/>
            <person name="Barry K."/>
            <person name="Sandor L."/>
            <person name="Lee J."/>
            <person name="Lipzen A."/>
            <person name="Pangilinan J."/>
            <person name="LaButti K."/>
            <person name="Hainaut M."/>
            <person name="Henrissat B."/>
            <person name="Grigoriev I.V."/>
            <person name="Spatafora J.W."/>
            <person name="Aime M.C."/>
        </authorList>
    </citation>
    <scope>NUCLEOTIDE SEQUENCE [LARGE SCALE GENOMIC DNA]</scope>
    <source>
        <strain evidence="2 3">MCA 3882</strain>
    </source>
</reference>
<name>A0A316VE77_9BASI</name>
<proteinExistence type="predicted"/>
<feature type="region of interest" description="Disordered" evidence="1">
    <location>
        <begin position="262"/>
        <end position="282"/>
    </location>
</feature>
<evidence type="ECO:0000256" key="1">
    <source>
        <dbReference type="SAM" id="MobiDB-lite"/>
    </source>
</evidence>
<dbReference type="EMBL" id="KZ819603">
    <property type="protein sequence ID" value="PWN34583.1"/>
    <property type="molecule type" value="Genomic_DNA"/>
</dbReference>